<dbReference type="GO" id="GO:0003951">
    <property type="term" value="F:NAD+ kinase activity"/>
    <property type="evidence" value="ECO:0000318"/>
    <property type="project" value="GO_Central"/>
</dbReference>
<evidence type="ECO:0000256" key="2">
    <source>
        <dbReference type="ARBA" id="ARBA00022679"/>
    </source>
</evidence>
<comment type="similarity">
    <text evidence="1">Belongs to the NAD kinase family.</text>
</comment>
<evidence type="ECO:0000313" key="7">
    <source>
        <dbReference type="Proteomes" id="UP000000591"/>
    </source>
</evidence>
<accession>Q754X9</accession>
<dbReference type="OrthoDB" id="24581at2759"/>
<dbReference type="eggNOG" id="KOG2178">
    <property type="taxonomic scope" value="Eukaryota"/>
</dbReference>
<dbReference type="Pfam" id="PF01513">
    <property type="entry name" value="NAD_kinase"/>
    <property type="match status" value="1"/>
</dbReference>
<dbReference type="SUPFAM" id="SSF111331">
    <property type="entry name" value="NAD kinase/diacylglycerol kinase-like"/>
    <property type="match status" value="1"/>
</dbReference>
<dbReference type="KEGG" id="ago:AGOS_AFL063W"/>
<dbReference type="PANTHER" id="PTHR20275">
    <property type="entry name" value="NAD KINASE"/>
    <property type="match status" value="1"/>
</dbReference>
<evidence type="ECO:0000313" key="6">
    <source>
        <dbReference type="EMBL" id="AAS53309.1"/>
    </source>
</evidence>
<dbReference type="GeneID" id="4621715"/>
<dbReference type="EMBL" id="AE016819">
    <property type="protein sequence ID" value="AAS53309.1"/>
    <property type="molecule type" value="Genomic_DNA"/>
</dbReference>
<dbReference type="InterPro" id="IPR002504">
    <property type="entry name" value="NADK"/>
</dbReference>
<organism evidence="6 7">
    <name type="scientific">Eremothecium gossypii (strain ATCC 10895 / CBS 109.51 / FGSC 9923 / NRRL Y-1056)</name>
    <name type="common">Yeast</name>
    <name type="synonym">Ashbya gossypii</name>
    <dbReference type="NCBI Taxonomy" id="284811"/>
    <lineage>
        <taxon>Eukaryota</taxon>
        <taxon>Fungi</taxon>
        <taxon>Dikarya</taxon>
        <taxon>Ascomycota</taxon>
        <taxon>Saccharomycotina</taxon>
        <taxon>Saccharomycetes</taxon>
        <taxon>Saccharomycetales</taxon>
        <taxon>Saccharomycetaceae</taxon>
        <taxon>Eremothecium</taxon>
    </lineage>
</organism>
<protein>
    <submittedName>
        <fullName evidence="6">AFL063Wp</fullName>
    </submittedName>
</protein>
<evidence type="ECO:0000256" key="3">
    <source>
        <dbReference type="ARBA" id="ARBA00022777"/>
    </source>
</evidence>
<dbReference type="FunCoup" id="Q754X9">
    <property type="interactions" value="30"/>
</dbReference>
<gene>
    <name evidence="6" type="ORF">AGOS_AFL063W</name>
</gene>
<evidence type="ECO:0000256" key="5">
    <source>
        <dbReference type="ARBA" id="ARBA00023027"/>
    </source>
</evidence>
<dbReference type="Proteomes" id="UP000000591">
    <property type="component" value="Chromosome VI"/>
</dbReference>
<keyword evidence="2" id="KW-0808">Transferase</keyword>
<dbReference type="InterPro" id="IPR017438">
    <property type="entry name" value="ATP-NAD_kinase_N"/>
</dbReference>
<proteinExistence type="inferred from homology"/>
<dbReference type="HOGENOM" id="CLU_008831_10_2_1"/>
<keyword evidence="5" id="KW-0520">NAD</keyword>
<reference evidence="7" key="2">
    <citation type="journal article" date="2013" name="G3 (Bethesda)">
        <title>Genomes of Ashbya fungi isolated from insects reveal four mating-type loci, numerous translocations, lack of transposons, and distinct gene duplications.</title>
        <authorList>
            <person name="Dietrich F.S."/>
            <person name="Voegeli S."/>
            <person name="Kuo S."/>
            <person name="Philippsen P."/>
        </authorList>
    </citation>
    <scope>GENOME REANNOTATION</scope>
    <source>
        <strain evidence="7">ATCC 10895 / CBS 109.51 / FGSC 9923 / NRRL Y-1056</strain>
    </source>
</reference>
<sequence length="383" mass="40437">MKKLQVWRSVPRPWGARGYAGLPRAGAEVRAASALGVSRAPSFPCVPGSRLRALVWPQAPANVFVVKKPGSAETTAAAIELIRHMHAQYPGLNVMVAADTAEELRAGLCAAAPGCVLYTGTDSEIAARADLLLSLGGDGTILRAAGLFSEARVPPVLAFSLGTLGFLLPFEFSEHAQALDDVLQSRAHCLQRSRLVCRVLRDGLPVDGRWAHAMNDVFIHRGGAPHLAHLDIYVGKQFLTSTVADGVAVATPTGSTAYSLSAGGSIVSPQVPSILLTPICPRSLSFRPVILPSTSLLRLVIGAKSAQDPAAIKLCMSVDGVSKPPLSVGDELHVTDEVSTAHAPRDAGVYCVARSENDWTRGINELLGFNMGFRGGRRTHPPS</sequence>
<dbReference type="Gene3D" id="2.60.200.30">
    <property type="entry name" value="Probable inorganic polyphosphate/atp-NAD kinase, domain 2"/>
    <property type="match status" value="1"/>
</dbReference>
<dbReference type="Gene3D" id="3.40.50.10330">
    <property type="entry name" value="Probable inorganic polyphosphate/atp-NAD kinase, domain 1"/>
    <property type="match status" value="1"/>
</dbReference>
<name>Q754X9_EREGS</name>
<dbReference type="InterPro" id="IPR016064">
    <property type="entry name" value="NAD/diacylglycerol_kinase_sf"/>
</dbReference>
<keyword evidence="4" id="KW-0521">NADP</keyword>
<dbReference type="GO" id="GO:0006741">
    <property type="term" value="P:NADP+ biosynthetic process"/>
    <property type="evidence" value="ECO:0000318"/>
    <property type="project" value="GO_Central"/>
</dbReference>
<keyword evidence="3" id="KW-0418">Kinase</keyword>
<dbReference type="HAMAP" id="MF_00361">
    <property type="entry name" value="NAD_kinase"/>
    <property type="match status" value="1"/>
</dbReference>
<dbReference type="InterPro" id="IPR017437">
    <property type="entry name" value="ATP-NAD_kinase_PpnK-typ_C"/>
</dbReference>
<dbReference type="AlphaFoldDB" id="Q754X9"/>
<dbReference type="OMA" id="IPKYQES"/>
<dbReference type="Pfam" id="PF20143">
    <property type="entry name" value="NAD_kinase_C"/>
    <property type="match status" value="1"/>
</dbReference>
<evidence type="ECO:0000256" key="1">
    <source>
        <dbReference type="ARBA" id="ARBA00010995"/>
    </source>
</evidence>
<reference evidence="6 7" key="1">
    <citation type="journal article" date="2004" name="Science">
        <title>The Ashbya gossypii genome as a tool for mapping the ancient Saccharomyces cerevisiae genome.</title>
        <authorList>
            <person name="Dietrich F.S."/>
            <person name="Voegeli S."/>
            <person name="Brachat S."/>
            <person name="Lerch A."/>
            <person name="Gates K."/>
            <person name="Steiner S."/>
            <person name="Mohr C."/>
            <person name="Pohlmann R."/>
            <person name="Luedi P."/>
            <person name="Choi S."/>
            <person name="Wing R.A."/>
            <person name="Flavier A."/>
            <person name="Gaffney T.D."/>
            <person name="Philippsen P."/>
        </authorList>
    </citation>
    <scope>NUCLEOTIDE SEQUENCE [LARGE SCALE GENOMIC DNA]</scope>
    <source>
        <strain evidence="7">ATCC 10895 / CBS 109.51 / FGSC 9923 / NRRL Y-1056</strain>
    </source>
</reference>
<dbReference type="InParanoid" id="Q754X9"/>
<dbReference type="STRING" id="284811.Q754X9"/>
<dbReference type="GO" id="GO:0019674">
    <property type="term" value="P:NAD+ metabolic process"/>
    <property type="evidence" value="ECO:0007669"/>
    <property type="project" value="InterPro"/>
</dbReference>
<dbReference type="PANTHER" id="PTHR20275:SF26">
    <property type="entry name" value="NADH KINASE POS5, MITOCHONDRIAL"/>
    <property type="match status" value="1"/>
</dbReference>
<dbReference type="RefSeq" id="NP_985485.1">
    <property type="nucleotide sequence ID" value="NM_210839.1"/>
</dbReference>
<keyword evidence="7" id="KW-1185">Reference proteome</keyword>
<evidence type="ECO:0000256" key="4">
    <source>
        <dbReference type="ARBA" id="ARBA00022857"/>
    </source>
</evidence>
<dbReference type="FunFam" id="2.60.200.30:FF:000014">
    <property type="entry name" value="Mitochondrial NADH kinase"/>
    <property type="match status" value="1"/>
</dbReference>